<organism evidence="1 2">
    <name type="scientific">Lingula anatina</name>
    <name type="common">Brachiopod</name>
    <name type="synonym">Lingula unguis</name>
    <dbReference type="NCBI Taxonomy" id="7574"/>
    <lineage>
        <taxon>Eukaryota</taxon>
        <taxon>Metazoa</taxon>
        <taxon>Spiralia</taxon>
        <taxon>Lophotrochozoa</taxon>
        <taxon>Brachiopoda</taxon>
        <taxon>Linguliformea</taxon>
        <taxon>Lingulata</taxon>
        <taxon>Lingulida</taxon>
        <taxon>Linguloidea</taxon>
        <taxon>Lingulidae</taxon>
        <taxon>Lingula</taxon>
    </lineage>
</organism>
<protein>
    <submittedName>
        <fullName evidence="2 3">Uncharacterized protein LOC106176618 isoform X1</fullName>
    </submittedName>
</protein>
<name>A0A1S3JWV0_LINAN</name>
<dbReference type="KEGG" id="lak:106176618"/>
<dbReference type="RefSeq" id="XP_013414537.1">
    <property type="nucleotide sequence ID" value="XM_013559083.1"/>
</dbReference>
<dbReference type="Proteomes" id="UP000085678">
    <property type="component" value="Unplaced"/>
</dbReference>
<dbReference type="AlphaFoldDB" id="A0A1S3JWV0"/>
<accession>A0A1S3JWV0</accession>
<evidence type="ECO:0000313" key="1">
    <source>
        <dbReference type="Proteomes" id="UP000085678"/>
    </source>
</evidence>
<keyword evidence="1" id="KW-1185">Reference proteome</keyword>
<dbReference type="GeneID" id="106176618"/>
<evidence type="ECO:0000313" key="3">
    <source>
        <dbReference type="RefSeq" id="XP_013414537.1"/>
    </source>
</evidence>
<proteinExistence type="predicted"/>
<gene>
    <name evidence="2 3" type="primary">LOC106176618</name>
</gene>
<dbReference type="RefSeq" id="XP_013414536.1">
    <property type="nucleotide sequence ID" value="XM_013559082.1"/>
</dbReference>
<reference evidence="2 3" key="1">
    <citation type="submission" date="2025-04" db="UniProtKB">
        <authorList>
            <consortium name="RefSeq"/>
        </authorList>
    </citation>
    <scope>IDENTIFICATION</scope>
    <source>
        <tissue evidence="2 3">Gonads</tissue>
    </source>
</reference>
<sequence length="244" mass="26243">MPIVVEPPLVAYTNDNSTSLFGPCSTELSIGTLYPPLACGDNTRCVQNPLLFPFTTGSSQGCLCPLTSVPTVNGTCLDIEGSSCQTDQDCAFKTSDCVGLSNMGLPSALTDFLAPLVVLLCQLTVEYQQQVPIWSCTANTCIFTGLGAPSIFGFQKRRKREVFEPSGAFEEDQGSQIMASLSRKTRSETISTDGPELLPAGEALSRQKRQGSSCPPFFLAWVQILNIFATGPQSPAIDFDCFIR</sequence>
<evidence type="ECO:0000313" key="2">
    <source>
        <dbReference type="RefSeq" id="XP_013414536.1"/>
    </source>
</evidence>